<dbReference type="EMBL" id="JAHLQN010000001">
    <property type="protein sequence ID" value="MBU5627891.1"/>
    <property type="molecule type" value="Genomic_DNA"/>
</dbReference>
<dbReference type="PANTHER" id="PTHR34448">
    <property type="entry name" value="AMINOPEPTIDASE"/>
    <property type="match status" value="1"/>
</dbReference>
<evidence type="ECO:0000313" key="3">
    <source>
        <dbReference type="Proteomes" id="UP000787672"/>
    </source>
</evidence>
<name>A0ABS6FC94_9FIRM</name>
<keyword evidence="2" id="KW-0031">Aminopeptidase</keyword>
<keyword evidence="3" id="KW-1185">Reference proteome</keyword>
<proteinExistence type="predicted"/>
<evidence type="ECO:0000256" key="1">
    <source>
        <dbReference type="ARBA" id="ARBA00022723"/>
    </source>
</evidence>
<dbReference type="PANTHER" id="PTHR34448:SF1">
    <property type="entry name" value="BLL6088 PROTEIN"/>
    <property type="match status" value="1"/>
</dbReference>
<gene>
    <name evidence="2" type="ORF">KQI82_13345</name>
</gene>
<keyword evidence="2" id="KW-0378">Hydrolase</keyword>
<keyword evidence="2" id="KW-0645">Protease</keyword>
<reference evidence="2 3" key="1">
    <citation type="submission" date="2021-06" db="EMBL/GenBank/DDBJ databases">
        <authorList>
            <person name="Sun Q."/>
            <person name="Li D."/>
        </authorList>
    </citation>
    <scope>NUCLEOTIDE SEQUENCE [LARGE SCALE GENOMIC DNA]</scope>
    <source>
        <strain evidence="2 3">MSJ-2</strain>
    </source>
</reference>
<evidence type="ECO:0000313" key="2">
    <source>
        <dbReference type="EMBL" id="MBU5627891.1"/>
    </source>
</evidence>
<dbReference type="InterPro" id="IPR058739">
    <property type="entry name" value="NicX"/>
</dbReference>
<comment type="caution">
    <text evidence="2">The sequence shown here is derived from an EMBL/GenBank/DDBJ whole genome shotgun (WGS) entry which is preliminary data.</text>
</comment>
<sequence length="348" mass="38568">MDYGYLYKFELTKAADILIRETCKLKEGETILITADTESDKNLVDAVAGAAFAAGGKPMVVWTATPLGPGKMVDDFLPSDAILGAALKADAWVEFNRQYFLYSDTYQAAMDGNPKLRFLGLPGTTSEVFVRLYARVNQTDLAEFVTYLADITREAKHVRMTTELGQDIEFDNHPGWPVRAETGFWDKPGTMMLSGQICWTPSWESINGVLVFDASIVPQFGPLHEPCKVYLEKGVIQKVEGGIQAHDWFKWLKSFNHPQMLRPAHLCYGFHPGAKISGQNGEDERVWGCTEWGFGSAGAYYAPPGYPAPSHTDGIVLNTTTYLDGRMIIDRGTPVEPKLVELAKKLGK</sequence>
<dbReference type="Proteomes" id="UP000787672">
    <property type="component" value="Unassembled WGS sequence"/>
</dbReference>
<dbReference type="GO" id="GO:0004177">
    <property type="term" value="F:aminopeptidase activity"/>
    <property type="evidence" value="ECO:0007669"/>
    <property type="project" value="UniProtKB-KW"/>
</dbReference>
<protein>
    <submittedName>
        <fullName evidence="2">Aminopeptidase</fullName>
    </submittedName>
</protein>
<keyword evidence="1" id="KW-0479">Metal-binding</keyword>
<dbReference type="InterPro" id="IPR052170">
    <property type="entry name" value="M29_Exopeptidase"/>
</dbReference>
<organism evidence="2 3">
    <name type="scientific">Dysosmobacter acutus</name>
    <dbReference type="NCBI Taxonomy" id="2841504"/>
    <lineage>
        <taxon>Bacteria</taxon>
        <taxon>Bacillati</taxon>
        <taxon>Bacillota</taxon>
        <taxon>Clostridia</taxon>
        <taxon>Eubacteriales</taxon>
        <taxon>Oscillospiraceae</taxon>
        <taxon>Dysosmobacter</taxon>
    </lineage>
</organism>
<accession>A0ABS6FC94</accession>
<dbReference type="Pfam" id="PF26233">
    <property type="entry name" value="NicX"/>
    <property type="match status" value="1"/>
</dbReference>